<dbReference type="InterPro" id="IPR001841">
    <property type="entry name" value="Znf_RING"/>
</dbReference>
<dbReference type="PROSITE" id="PS50089">
    <property type="entry name" value="ZF_RING_2"/>
    <property type="match status" value="1"/>
</dbReference>
<dbReference type="HOGENOM" id="CLU_395601_0_0_1"/>
<dbReference type="RefSeq" id="XP_005771695.1">
    <property type="nucleotide sequence ID" value="XM_005771638.1"/>
</dbReference>
<dbReference type="EnsemblProtists" id="EOD19266">
    <property type="protein sequence ID" value="EOD19266"/>
    <property type="gene ID" value="EMIHUDRAFT_243044"/>
</dbReference>
<keyword evidence="2 4" id="KW-0863">Zinc-finger</keyword>
<dbReference type="Proteomes" id="UP000013827">
    <property type="component" value="Unassembled WGS sequence"/>
</dbReference>
<sequence length="697" mass="77941">MASGLCSDKAVALVGDFDESTPLMGDRVYIHSLVSKHELNGKAAIVLSEPNADGRVAVQLRESDAKLLLKPSNLTKVEGYPAEELLNVFDDETQRALKPPQKKELSKLLKAIPVSKQLFGEVGERARNDAARSGGPVDESTFRAQLQHFTWGLFADWDAELWENVLLAGGAVLGSLLPAPPDYKDLRPLDGNGGASWCEFDLYHQRKRRASDEPPRSLQQYFRGTRWPTADIDLFVYGLDADAAQKKLLAILARLQRTIIKRCGVMNDVCFVKTPNTVTVGCGLIGRTFQVILRLYESKADVLNGFDIDCCCVGYDGTQALITPRCITALRTRINTVNLEIRGESYECRLLKYVERGFAIGIPLLDASRIDREHLTLKMEKHEWYDGESLTSGDWAKWGESEGLERLLMAISIARQSGGVIERAFPGRQRGGTGRERTLQMKLVPYPRGPGGFGAIRDSYPSHDKAGNPIWPATTKLEAIRRSEKPFEVAWLEGNMPRKPLTWDAWSKKAYLGAERRASYGYDPAQYRKEREEREAREKAKRAEEIESARREAAAEAAAEAADARAQIEVIEKQAAESQAELKRAKKETEAKARQASAEKKIAEAKLAKAREDKARLEEAAEEEKGRVEVELLRTRRAKEELEMAADEQLCCVCMDRPKMVMFEPCRHVSVCKQCAPRIAQCPLCKTDAARKVVVYL</sequence>
<dbReference type="InterPro" id="IPR013083">
    <property type="entry name" value="Znf_RING/FYVE/PHD"/>
</dbReference>
<dbReference type="KEGG" id="ehx:EMIHUDRAFT_243044"/>
<evidence type="ECO:0000313" key="8">
    <source>
        <dbReference type="Proteomes" id="UP000013827"/>
    </source>
</evidence>
<keyword evidence="1" id="KW-0479">Metal-binding</keyword>
<evidence type="ECO:0000256" key="1">
    <source>
        <dbReference type="ARBA" id="ARBA00022723"/>
    </source>
</evidence>
<evidence type="ECO:0000259" key="6">
    <source>
        <dbReference type="PROSITE" id="PS50089"/>
    </source>
</evidence>
<evidence type="ECO:0000256" key="5">
    <source>
        <dbReference type="SAM" id="MobiDB-lite"/>
    </source>
</evidence>
<dbReference type="GeneID" id="17264810"/>
<dbReference type="FunFam" id="1.10.1170.10:FF:000002">
    <property type="entry name" value="Baculoviral IAP repeat containing 7"/>
    <property type="match status" value="1"/>
</dbReference>
<reference evidence="8" key="1">
    <citation type="journal article" date="2013" name="Nature">
        <title>Pan genome of the phytoplankton Emiliania underpins its global distribution.</title>
        <authorList>
            <person name="Read B.A."/>
            <person name="Kegel J."/>
            <person name="Klute M.J."/>
            <person name="Kuo A."/>
            <person name="Lefebvre S.C."/>
            <person name="Maumus F."/>
            <person name="Mayer C."/>
            <person name="Miller J."/>
            <person name="Monier A."/>
            <person name="Salamov A."/>
            <person name="Young J."/>
            <person name="Aguilar M."/>
            <person name="Claverie J.M."/>
            <person name="Frickenhaus S."/>
            <person name="Gonzalez K."/>
            <person name="Herman E.K."/>
            <person name="Lin Y.C."/>
            <person name="Napier J."/>
            <person name="Ogata H."/>
            <person name="Sarno A.F."/>
            <person name="Shmutz J."/>
            <person name="Schroeder D."/>
            <person name="de Vargas C."/>
            <person name="Verret F."/>
            <person name="von Dassow P."/>
            <person name="Valentin K."/>
            <person name="Van de Peer Y."/>
            <person name="Wheeler G."/>
            <person name="Dacks J.B."/>
            <person name="Delwiche C.F."/>
            <person name="Dyhrman S.T."/>
            <person name="Glockner G."/>
            <person name="John U."/>
            <person name="Richards T."/>
            <person name="Worden A.Z."/>
            <person name="Zhang X."/>
            <person name="Grigoriev I.V."/>
            <person name="Allen A.E."/>
            <person name="Bidle K."/>
            <person name="Borodovsky M."/>
            <person name="Bowler C."/>
            <person name="Brownlee C."/>
            <person name="Cock J.M."/>
            <person name="Elias M."/>
            <person name="Gladyshev V.N."/>
            <person name="Groth M."/>
            <person name="Guda C."/>
            <person name="Hadaegh A."/>
            <person name="Iglesias-Rodriguez M.D."/>
            <person name="Jenkins J."/>
            <person name="Jones B.M."/>
            <person name="Lawson T."/>
            <person name="Leese F."/>
            <person name="Lindquist E."/>
            <person name="Lobanov A."/>
            <person name="Lomsadze A."/>
            <person name="Malik S.B."/>
            <person name="Marsh M.E."/>
            <person name="Mackinder L."/>
            <person name="Mock T."/>
            <person name="Mueller-Roeber B."/>
            <person name="Pagarete A."/>
            <person name="Parker M."/>
            <person name="Probert I."/>
            <person name="Quesneville H."/>
            <person name="Raines C."/>
            <person name="Rensing S.A."/>
            <person name="Riano-Pachon D.M."/>
            <person name="Richier S."/>
            <person name="Rokitta S."/>
            <person name="Shiraiwa Y."/>
            <person name="Soanes D.M."/>
            <person name="van der Giezen M."/>
            <person name="Wahlund T.M."/>
            <person name="Williams B."/>
            <person name="Wilson W."/>
            <person name="Wolfe G."/>
            <person name="Wurch L.L."/>
        </authorList>
    </citation>
    <scope>NUCLEOTIDE SEQUENCE</scope>
</reference>
<reference evidence="7" key="2">
    <citation type="submission" date="2024-10" db="UniProtKB">
        <authorList>
            <consortium name="EnsemblProtists"/>
        </authorList>
    </citation>
    <scope>IDENTIFICATION</scope>
</reference>
<dbReference type="Gene3D" id="3.30.40.10">
    <property type="entry name" value="Zinc/RING finger domain, C3HC4 (zinc finger)"/>
    <property type="match status" value="1"/>
</dbReference>
<dbReference type="Pfam" id="PF13920">
    <property type="entry name" value="zf-C3HC4_3"/>
    <property type="match status" value="1"/>
</dbReference>
<organism evidence="7 8">
    <name type="scientific">Emiliania huxleyi (strain CCMP1516)</name>
    <dbReference type="NCBI Taxonomy" id="280463"/>
    <lineage>
        <taxon>Eukaryota</taxon>
        <taxon>Haptista</taxon>
        <taxon>Haptophyta</taxon>
        <taxon>Prymnesiophyceae</taxon>
        <taxon>Isochrysidales</taxon>
        <taxon>Noelaerhabdaceae</taxon>
        <taxon>Emiliania</taxon>
    </lineage>
</organism>
<proteinExistence type="predicted"/>
<dbReference type="SUPFAM" id="SSF57850">
    <property type="entry name" value="RING/U-box"/>
    <property type="match status" value="1"/>
</dbReference>
<keyword evidence="8" id="KW-1185">Reference proteome</keyword>
<keyword evidence="3" id="KW-0862">Zinc</keyword>
<dbReference type="AlphaFoldDB" id="A0A0D3J6Y1"/>
<protein>
    <recommendedName>
        <fullName evidence="6">RING-type domain-containing protein</fullName>
    </recommendedName>
</protein>
<dbReference type="InterPro" id="IPR053354">
    <property type="entry name" value="MGDG_epimerase"/>
</dbReference>
<feature type="region of interest" description="Disordered" evidence="5">
    <location>
        <begin position="528"/>
        <end position="547"/>
    </location>
</feature>
<dbReference type="PANTHER" id="PTHR43558:SF6">
    <property type="entry name" value="REDUCTASE, PUTATIVE (AFU_ORTHOLOGUE AFUA_3G10540)-RELATED"/>
    <property type="match status" value="1"/>
</dbReference>
<name>A0A0D3J6Y1_EMIH1</name>
<dbReference type="PaxDb" id="2903-EOD19266"/>
<evidence type="ECO:0000256" key="4">
    <source>
        <dbReference type="PROSITE-ProRule" id="PRU00175"/>
    </source>
</evidence>
<accession>A0A0D3J6Y1</accession>
<evidence type="ECO:0000256" key="2">
    <source>
        <dbReference type="ARBA" id="ARBA00022771"/>
    </source>
</evidence>
<dbReference type="SMART" id="SM00184">
    <property type="entry name" value="RING"/>
    <property type="match status" value="1"/>
</dbReference>
<dbReference type="PANTHER" id="PTHR43558">
    <property type="entry name" value="REDUCTASE, PUTATIVE (AFU_ORTHOLOGUE AFUA_3G10540)-RELATED"/>
    <property type="match status" value="1"/>
</dbReference>
<evidence type="ECO:0000256" key="3">
    <source>
        <dbReference type="ARBA" id="ARBA00022833"/>
    </source>
</evidence>
<dbReference type="STRING" id="2903.R1E8B4"/>
<dbReference type="eggNOG" id="KOG1101">
    <property type="taxonomic scope" value="Eukaryota"/>
</dbReference>
<feature type="domain" description="RING-type" evidence="6">
    <location>
        <begin position="651"/>
        <end position="686"/>
    </location>
</feature>
<dbReference type="GO" id="GO:0008270">
    <property type="term" value="F:zinc ion binding"/>
    <property type="evidence" value="ECO:0007669"/>
    <property type="project" value="UniProtKB-KW"/>
</dbReference>
<evidence type="ECO:0000313" key="7">
    <source>
        <dbReference type="EnsemblProtists" id="EOD19266"/>
    </source>
</evidence>